<dbReference type="AlphaFoldDB" id="A0A382IQX4"/>
<protein>
    <recommendedName>
        <fullName evidence="1">HTH cro/C1-type domain-containing protein</fullName>
    </recommendedName>
</protein>
<dbReference type="PROSITE" id="PS50943">
    <property type="entry name" value="HTH_CROC1"/>
    <property type="match status" value="1"/>
</dbReference>
<dbReference type="InterPro" id="IPR010982">
    <property type="entry name" value="Lambda_DNA-bd_dom_sf"/>
</dbReference>
<dbReference type="InterPro" id="IPR001387">
    <property type="entry name" value="Cro/C1-type_HTH"/>
</dbReference>
<dbReference type="SUPFAM" id="SSF47413">
    <property type="entry name" value="lambda repressor-like DNA-binding domains"/>
    <property type="match status" value="1"/>
</dbReference>
<sequence length="183" mass="20990">MTILSENLRTIRKKLNCTQMALSEVLEIGFRTYVRYEAGERDAPVSVMVKLAKLGKVSLDRLLTTEILLEDLYAPDQEKPQSTIRNAEVIGGGIEEGRLMFKGLLNDNLVTNNKEEQKLLTLFRTVSRSNREKYLLDLEWQFNNTRRSRITAAKKIPRKLEKAQTAVKLKKLAKNIKKITVRG</sequence>
<proteinExistence type="predicted"/>
<dbReference type="Pfam" id="PF01381">
    <property type="entry name" value="HTH_3"/>
    <property type="match status" value="1"/>
</dbReference>
<name>A0A382IQX4_9ZZZZ</name>
<dbReference type="Gene3D" id="1.10.260.40">
    <property type="entry name" value="lambda repressor-like DNA-binding domains"/>
    <property type="match status" value="1"/>
</dbReference>
<feature type="domain" description="HTH cro/C1-type" evidence="1">
    <location>
        <begin position="8"/>
        <end position="62"/>
    </location>
</feature>
<reference evidence="2" key="1">
    <citation type="submission" date="2018-05" db="EMBL/GenBank/DDBJ databases">
        <authorList>
            <person name="Lanie J.A."/>
            <person name="Ng W.-L."/>
            <person name="Kazmierczak K.M."/>
            <person name="Andrzejewski T.M."/>
            <person name="Davidsen T.M."/>
            <person name="Wayne K.J."/>
            <person name="Tettelin H."/>
            <person name="Glass J.I."/>
            <person name="Rusch D."/>
            <person name="Podicherti R."/>
            <person name="Tsui H.-C.T."/>
            <person name="Winkler M.E."/>
        </authorList>
    </citation>
    <scope>NUCLEOTIDE SEQUENCE</scope>
</reference>
<organism evidence="2">
    <name type="scientific">marine metagenome</name>
    <dbReference type="NCBI Taxonomy" id="408172"/>
    <lineage>
        <taxon>unclassified sequences</taxon>
        <taxon>metagenomes</taxon>
        <taxon>ecological metagenomes</taxon>
    </lineage>
</organism>
<gene>
    <name evidence="2" type="ORF">METZ01_LOCUS254513</name>
</gene>
<evidence type="ECO:0000259" key="1">
    <source>
        <dbReference type="PROSITE" id="PS50943"/>
    </source>
</evidence>
<evidence type="ECO:0000313" key="2">
    <source>
        <dbReference type="EMBL" id="SVC01659.1"/>
    </source>
</evidence>
<dbReference type="EMBL" id="UINC01068786">
    <property type="protein sequence ID" value="SVC01659.1"/>
    <property type="molecule type" value="Genomic_DNA"/>
</dbReference>
<accession>A0A382IQX4</accession>
<dbReference type="GO" id="GO:0003677">
    <property type="term" value="F:DNA binding"/>
    <property type="evidence" value="ECO:0007669"/>
    <property type="project" value="InterPro"/>
</dbReference>
<dbReference type="SMART" id="SM00530">
    <property type="entry name" value="HTH_XRE"/>
    <property type="match status" value="1"/>
</dbReference>
<dbReference type="CDD" id="cd00093">
    <property type="entry name" value="HTH_XRE"/>
    <property type="match status" value="1"/>
</dbReference>